<dbReference type="PROSITE" id="PS50268">
    <property type="entry name" value="CADHERIN_2"/>
    <property type="match status" value="16"/>
</dbReference>
<dbReference type="InterPro" id="IPR015919">
    <property type="entry name" value="Cadherin-like_sf"/>
</dbReference>
<keyword evidence="10 13" id="KW-1015">Disulfide bond</keyword>
<dbReference type="GO" id="GO:0016477">
    <property type="term" value="P:cell migration"/>
    <property type="evidence" value="ECO:0007669"/>
    <property type="project" value="TreeGrafter"/>
</dbReference>
<dbReference type="FunFam" id="2.60.120.200:FF:000040">
    <property type="entry name" value="neural-cadherin isoform X1"/>
    <property type="match status" value="1"/>
</dbReference>
<feature type="domain" description="Cadherin" evidence="20">
    <location>
        <begin position="972"/>
        <end position="1083"/>
    </location>
</feature>
<evidence type="ECO:0000256" key="12">
    <source>
        <dbReference type="PROSITE-ProRule" id="PRU00043"/>
    </source>
</evidence>
<dbReference type="CDD" id="cd00110">
    <property type="entry name" value="LamG"/>
    <property type="match status" value="2"/>
</dbReference>
<evidence type="ECO:0000256" key="9">
    <source>
        <dbReference type="ARBA" id="ARBA00023136"/>
    </source>
</evidence>
<keyword evidence="11" id="KW-0325">Glycoprotein</keyword>
<feature type="domain" description="Cadherin" evidence="20">
    <location>
        <begin position="1735"/>
        <end position="1852"/>
    </location>
</feature>
<feature type="domain" description="Cadherin" evidence="20">
    <location>
        <begin position="1301"/>
        <end position="1407"/>
    </location>
</feature>
<feature type="transmembrane region" description="Helical" evidence="16">
    <location>
        <begin position="2661"/>
        <end position="2681"/>
    </location>
</feature>
<comment type="function">
    <text evidence="15">Cadherins are calcium-dependent cell adhesion proteins.</text>
</comment>
<dbReference type="FunFam" id="2.60.40.60:FF:000125">
    <property type="entry name" value="Neural-cadherin"/>
    <property type="match status" value="1"/>
</dbReference>
<feature type="domain" description="Cadherin" evidence="20">
    <location>
        <begin position="1641"/>
        <end position="1735"/>
    </location>
</feature>
<dbReference type="GO" id="GO:0000902">
    <property type="term" value="P:cell morphogenesis"/>
    <property type="evidence" value="ECO:0007669"/>
    <property type="project" value="TreeGrafter"/>
</dbReference>
<dbReference type="InterPro" id="IPR056370">
    <property type="entry name" value="Shg-like_Ig-like"/>
</dbReference>
<feature type="domain" description="Cadherin" evidence="20">
    <location>
        <begin position="563"/>
        <end position="655"/>
    </location>
</feature>
<dbReference type="PANTHER" id="PTHR24027">
    <property type="entry name" value="CADHERIN-23"/>
    <property type="match status" value="1"/>
</dbReference>
<dbReference type="FunFam" id="2.60.40.60:FF:000299">
    <property type="entry name" value="Predicted protein"/>
    <property type="match status" value="1"/>
</dbReference>
<organism evidence="21 22">
    <name type="scientific">Chiloscyllium punctatum</name>
    <name type="common">Brownbanded bambooshark</name>
    <name type="synonym">Hemiscyllium punctatum</name>
    <dbReference type="NCBI Taxonomy" id="137246"/>
    <lineage>
        <taxon>Eukaryota</taxon>
        <taxon>Metazoa</taxon>
        <taxon>Chordata</taxon>
        <taxon>Craniata</taxon>
        <taxon>Vertebrata</taxon>
        <taxon>Chondrichthyes</taxon>
        <taxon>Elasmobranchii</taxon>
        <taxon>Galeomorphii</taxon>
        <taxon>Galeoidea</taxon>
        <taxon>Orectolobiformes</taxon>
        <taxon>Hemiscylliidae</taxon>
        <taxon>Chiloscyllium</taxon>
    </lineage>
</organism>
<evidence type="ECO:0000256" key="4">
    <source>
        <dbReference type="ARBA" id="ARBA00022729"/>
    </source>
</evidence>
<dbReference type="GO" id="GO:0007156">
    <property type="term" value="P:homophilic cell adhesion via plasma membrane adhesion molecules"/>
    <property type="evidence" value="ECO:0007669"/>
    <property type="project" value="InterPro"/>
</dbReference>
<feature type="disulfide bond" evidence="13">
    <location>
        <begin position="2128"/>
        <end position="2137"/>
    </location>
</feature>
<keyword evidence="22" id="KW-1185">Reference proteome</keyword>
<feature type="domain" description="Laminin G" evidence="18">
    <location>
        <begin position="2385"/>
        <end position="2562"/>
    </location>
</feature>
<evidence type="ECO:0000256" key="5">
    <source>
        <dbReference type="ARBA" id="ARBA00022737"/>
    </source>
</evidence>
<dbReference type="FunFam" id="2.60.40.60:FF:000157">
    <property type="entry name" value="Neural-cadherin"/>
    <property type="match status" value="1"/>
</dbReference>
<evidence type="ECO:0000256" key="14">
    <source>
        <dbReference type="RuleBase" id="RU003318"/>
    </source>
</evidence>
<dbReference type="Pfam" id="PF24811">
    <property type="entry name" value="Ig_Shg"/>
    <property type="match status" value="1"/>
</dbReference>
<dbReference type="OrthoDB" id="6252479at2759"/>
<feature type="domain" description="Cadherin" evidence="20">
    <location>
        <begin position="453"/>
        <end position="553"/>
    </location>
</feature>
<dbReference type="FunFam" id="2.60.40.60:FF:000224">
    <property type="entry name" value="Si:dkey-22o22.2"/>
    <property type="match status" value="1"/>
</dbReference>
<gene>
    <name evidence="21" type="ORF">chiPu_0004132</name>
</gene>
<dbReference type="InterPro" id="IPR000742">
    <property type="entry name" value="EGF"/>
</dbReference>
<accession>A0A401S5Q8</accession>
<evidence type="ECO:0000259" key="20">
    <source>
        <dbReference type="PROSITE" id="PS50268"/>
    </source>
</evidence>
<dbReference type="FunFam" id="2.60.40.60:FF:000024">
    <property type="entry name" value="FAT atypical cadherin 3"/>
    <property type="match status" value="1"/>
</dbReference>
<evidence type="ECO:0000256" key="11">
    <source>
        <dbReference type="ARBA" id="ARBA00023180"/>
    </source>
</evidence>
<dbReference type="Proteomes" id="UP000287033">
    <property type="component" value="Unassembled WGS sequence"/>
</dbReference>
<evidence type="ECO:0008006" key="23">
    <source>
        <dbReference type="Google" id="ProtNLM"/>
    </source>
</evidence>
<feature type="domain" description="EGF-like" evidence="19">
    <location>
        <begin position="2343"/>
        <end position="2382"/>
    </location>
</feature>
<dbReference type="Gene3D" id="2.60.120.200">
    <property type="match status" value="2"/>
</dbReference>
<dbReference type="PROSITE" id="PS01186">
    <property type="entry name" value="EGF_2"/>
    <property type="match status" value="2"/>
</dbReference>
<feature type="domain" description="Cadherin" evidence="20">
    <location>
        <begin position="766"/>
        <end position="871"/>
    </location>
</feature>
<dbReference type="GO" id="GO:0007043">
    <property type="term" value="P:cell-cell junction assembly"/>
    <property type="evidence" value="ECO:0007669"/>
    <property type="project" value="TreeGrafter"/>
</dbReference>
<evidence type="ECO:0000259" key="18">
    <source>
        <dbReference type="PROSITE" id="PS50025"/>
    </source>
</evidence>
<dbReference type="FunFam" id="2.60.40.60:FF:000033">
    <property type="entry name" value="FAT atypical cadherin 1"/>
    <property type="match status" value="1"/>
</dbReference>
<dbReference type="PROSITE" id="PS50026">
    <property type="entry name" value="EGF_3"/>
    <property type="match status" value="3"/>
</dbReference>
<evidence type="ECO:0000313" key="21">
    <source>
        <dbReference type="EMBL" id="GCC25721.1"/>
    </source>
</evidence>
<dbReference type="FunFam" id="2.60.40.60:FF:000119">
    <property type="entry name" value="neural-cadherin isoform X1"/>
    <property type="match status" value="1"/>
</dbReference>
<feature type="domain" description="Cadherin" evidence="20">
    <location>
        <begin position="35"/>
        <end position="149"/>
    </location>
</feature>
<feature type="domain" description="Cadherin" evidence="20">
    <location>
        <begin position="656"/>
        <end position="762"/>
    </location>
</feature>
<keyword evidence="9 16" id="KW-0472">Membrane</keyword>
<comment type="subcellular location">
    <subcellularLocation>
        <location evidence="1 14">Cell membrane</location>
        <topology evidence="1 14">Single-pass type I membrane protein</topology>
    </subcellularLocation>
</comment>
<dbReference type="Gene3D" id="4.10.900.10">
    <property type="entry name" value="TCF3-CBD (Catenin binding domain)"/>
    <property type="match status" value="1"/>
</dbReference>
<dbReference type="EMBL" id="BEZZ01000096">
    <property type="protein sequence ID" value="GCC25721.1"/>
    <property type="molecule type" value="Genomic_DNA"/>
</dbReference>
<feature type="domain" description="Cadherin" evidence="20">
    <location>
        <begin position="872"/>
        <end position="971"/>
    </location>
</feature>
<dbReference type="Pfam" id="PF12661">
    <property type="entry name" value="hEGF"/>
    <property type="match status" value="2"/>
</dbReference>
<dbReference type="SUPFAM" id="SSF49313">
    <property type="entry name" value="Cadherin-like"/>
    <property type="match status" value="17"/>
</dbReference>
<feature type="chain" id="PRO_5019206162" description="Neural-cadherin-like" evidence="17">
    <location>
        <begin position="28"/>
        <end position="2862"/>
    </location>
</feature>
<feature type="domain" description="Cadherin" evidence="20">
    <location>
        <begin position="151"/>
        <end position="240"/>
    </location>
</feature>
<feature type="domain" description="EGF-like" evidence="19">
    <location>
        <begin position="2607"/>
        <end position="2644"/>
    </location>
</feature>
<dbReference type="PROSITE" id="PS00010">
    <property type="entry name" value="ASX_HYDROXYL"/>
    <property type="match status" value="1"/>
</dbReference>
<dbReference type="SMART" id="SM00282">
    <property type="entry name" value="LamG"/>
    <property type="match status" value="2"/>
</dbReference>
<dbReference type="InterPro" id="IPR039808">
    <property type="entry name" value="Cadherin"/>
</dbReference>
<dbReference type="GO" id="GO:0016342">
    <property type="term" value="C:catenin complex"/>
    <property type="evidence" value="ECO:0007669"/>
    <property type="project" value="TreeGrafter"/>
</dbReference>
<evidence type="ECO:0000256" key="1">
    <source>
        <dbReference type="ARBA" id="ARBA00004251"/>
    </source>
</evidence>
<keyword evidence="3 14" id="KW-0812">Transmembrane</keyword>
<evidence type="ECO:0000256" key="6">
    <source>
        <dbReference type="ARBA" id="ARBA00022837"/>
    </source>
</evidence>
<comment type="caution">
    <text evidence="13">Lacks conserved residue(s) required for the propagation of feature annotation.</text>
</comment>
<dbReference type="GO" id="GO:0016339">
    <property type="term" value="P:calcium-dependent cell-cell adhesion via plasma membrane cell adhesion molecules"/>
    <property type="evidence" value="ECO:0007669"/>
    <property type="project" value="TreeGrafter"/>
</dbReference>
<dbReference type="GO" id="GO:0035332">
    <property type="term" value="P:positive regulation of hippo signaling"/>
    <property type="evidence" value="ECO:0007669"/>
    <property type="project" value="UniProtKB-ARBA"/>
</dbReference>
<dbReference type="GO" id="GO:0045296">
    <property type="term" value="F:cadherin binding"/>
    <property type="evidence" value="ECO:0007669"/>
    <property type="project" value="TreeGrafter"/>
</dbReference>
<dbReference type="PROSITE" id="PS00232">
    <property type="entry name" value="CADHERIN_1"/>
    <property type="match status" value="7"/>
</dbReference>
<dbReference type="GO" id="GO:0005509">
    <property type="term" value="F:calcium ion binding"/>
    <property type="evidence" value="ECO:0007669"/>
    <property type="project" value="UniProtKB-UniRule"/>
</dbReference>
<feature type="disulfide bond" evidence="13">
    <location>
        <begin position="2634"/>
        <end position="2643"/>
    </location>
</feature>
<feature type="disulfide bond" evidence="13">
    <location>
        <begin position="2372"/>
        <end position="2381"/>
    </location>
</feature>
<dbReference type="InterPro" id="IPR027397">
    <property type="entry name" value="Catenin-bd_sf"/>
</dbReference>
<dbReference type="GO" id="GO:0090251">
    <property type="term" value="P:protein localization involved in establishment of planar polarity"/>
    <property type="evidence" value="ECO:0007669"/>
    <property type="project" value="UniProtKB-ARBA"/>
</dbReference>
<feature type="domain" description="Cadherin" evidence="20">
    <location>
        <begin position="354"/>
        <end position="452"/>
    </location>
</feature>
<evidence type="ECO:0000256" key="2">
    <source>
        <dbReference type="ARBA" id="ARBA00022536"/>
    </source>
</evidence>
<dbReference type="SMART" id="SM00181">
    <property type="entry name" value="EGF"/>
    <property type="match status" value="4"/>
</dbReference>
<dbReference type="InterPro" id="IPR020894">
    <property type="entry name" value="Cadherin_CS"/>
</dbReference>
<keyword evidence="7 14" id="KW-0130">Cell adhesion</keyword>
<dbReference type="InterPro" id="IPR002126">
    <property type="entry name" value="Cadherin-like_dom"/>
</dbReference>
<dbReference type="GO" id="GO:0034332">
    <property type="term" value="P:adherens junction organization"/>
    <property type="evidence" value="ECO:0007669"/>
    <property type="project" value="TreeGrafter"/>
</dbReference>
<feature type="domain" description="Cadherin" evidence="20">
    <location>
        <begin position="1419"/>
        <end position="1521"/>
    </location>
</feature>
<evidence type="ECO:0000256" key="17">
    <source>
        <dbReference type="SAM" id="SignalP"/>
    </source>
</evidence>
<name>A0A401S5Q8_CHIPU</name>
<dbReference type="CDD" id="cd11304">
    <property type="entry name" value="Cadherin_repeat"/>
    <property type="match status" value="16"/>
</dbReference>
<evidence type="ECO:0000256" key="16">
    <source>
        <dbReference type="SAM" id="Phobius"/>
    </source>
</evidence>
<evidence type="ECO:0000259" key="19">
    <source>
        <dbReference type="PROSITE" id="PS50026"/>
    </source>
</evidence>
<dbReference type="GO" id="GO:0044331">
    <property type="term" value="P:cell-cell adhesion mediated by cadherin"/>
    <property type="evidence" value="ECO:0007669"/>
    <property type="project" value="TreeGrafter"/>
</dbReference>
<dbReference type="Pfam" id="PF00028">
    <property type="entry name" value="Cadherin"/>
    <property type="match status" value="12"/>
</dbReference>
<feature type="domain" description="EGF-like" evidence="19">
    <location>
        <begin position="2099"/>
        <end position="2138"/>
    </location>
</feature>
<evidence type="ECO:0000256" key="13">
    <source>
        <dbReference type="PROSITE-ProRule" id="PRU00076"/>
    </source>
</evidence>
<dbReference type="STRING" id="137246.A0A401S5Q8"/>
<dbReference type="GO" id="GO:0016327">
    <property type="term" value="C:apicolateral plasma membrane"/>
    <property type="evidence" value="ECO:0007669"/>
    <property type="project" value="UniProtKB-ARBA"/>
</dbReference>
<comment type="caution">
    <text evidence="21">The sequence shown here is derived from an EMBL/GenBank/DDBJ whole genome shotgun (WGS) entry which is preliminary data.</text>
</comment>
<dbReference type="InterPro" id="IPR013032">
    <property type="entry name" value="EGF-like_CS"/>
</dbReference>
<feature type="domain" description="Cadherin" evidence="20">
    <location>
        <begin position="1199"/>
        <end position="1300"/>
    </location>
</feature>
<dbReference type="FunFam" id="4.10.900.10:FF:000007">
    <property type="entry name" value="Cadherin 22"/>
    <property type="match status" value="1"/>
</dbReference>
<feature type="signal peptide" evidence="17">
    <location>
        <begin position="1"/>
        <end position="27"/>
    </location>
</feature>
<dbReference type="GO" id="GO:0008013">
    <property type="term" value="F:beta-catenin binding"/>
    <property type="evidence" value="ECO:0007669"/>
    <property type="project" value="TreeGrafter"/>
</dbReference>
<feature type="domain" description="Cadherin" evidence="20">
    <location>
        <begin position="1084"/>
        <end position="1198"/>
    </location>
</feature>
<dbReference type="Pfam" id="PF02210">
    <property type="entry name" value="Laminin_G_2"/>
    <property type="match status" value="2"/>
</dbReference>
<keyword evidence="6 12" id="KW-0106">Calcium</keyword>
<dbReference type="SMART" id="SM00179">
    <property type="entry name" value="EGF_CA"/>
    <property type="match status" value="4"/>
</dbReference>
<dbReference type="Pfam" id="PF01049">
    <property type="entry name" value="CADH_Y-type_LIR"/>
    <property type="match status" value="1"/>
</dbReference>
<protein>
    <recommendedName>
        <fullName evidence="23">Neural-cadherin-like</fullName>
    </recommendedName>
</protein>
<dbReference type="FunFam" id="2.60.40.60:FF:000234">
    <property type="entry name" value="Si:dkey-22o22.2"/>
    <property type="match status" value="1"/>
</dbReference>
<evidence type="ECO:0000256" key="8">
    <source>
        <dbReference type="ARBA" id="ARBA00022989"/>
    </source>
</evidence>
<dbReference type="PRINTS" id="PR00205">
    <property type="entry name" value="CADHERIN"/>
</dbReference>
<feature type="domain" description="Cadherin" evidence="20">
    <location>
        <begin position="1522"/>
        <end position="1629"/>
    </location>
</feature>
<proteinExistence type="predicted"/>
<dbReference type="PANTHER" id="PTHR24027:SF432">
    <property type="entry name" value="EGF-LIKE DOMAIN-CONTAINING PROTEIN"/>
    <property type="match status" value="1"/>
</dbReference>
<dbReference type="PROSITE" id="PS00022">
    <property type="entry name" value="EGF_1"/>
    <property type="match status" value="3"/>
</dbReference>
<dbReference type="FunFam" id="2.60.40.60:FF:000035">
    <property type="entry name" value="Protocadherin Fat 3"/>
    <property type="match status" value="1"/>
</dbReference>
<dbReference type="FunFam" id="2.10.25.10:FF:000562">
    <property type="entry name" value="Neural-cadherin"/>
    <property type="match status" value="1"/>
</dbReference>
<dbReference type="CDD" id="cd00054">
    <property type="entry name" value="EGF_CA"/>
    <property type="match status" value="3"/>
</dbReference>
<dbReference type="SUPFAM" id="SSF57196">
    <property type="entry name" value="EGF/Laminin"/>
    <property type="match status" value="1"/>
</dbReference>
<dbReference type="FunFam" id="2.60.40.60:FF:000020">
    <property type="entry name" value="Dachsous cadherin-related 1b"/>
    <property type="match status" value="1"/>
</dbReference>
<dbReference type="InterPro" id="IPR013320">
    <property type="entry name" value="ConA-like_dom_sf"/>
</dbReference>
<dbReference type="FunFam" id="2.60.40.60:FF:000136">
    <property type="entry name" value="Neural-cadherin"/>
    <property type="match status" value="1"/>
</dbReference>
<dbReference type="FunFam" id="2.60.40.60:FF:000196">
    <property type="entry name" value="Si:dkey-22o22.2"/>
    <property type="match status" value="1"/>
</dbReference>
<dbReference type="SUPFAM" id="SSF49899">
    <property type="entry name" value="Concanavalin A-like lectins/glucanases"/>
    <property type="match status" value="2"/>
</dbReference>
<dbReference type="InterPro" id="IPR000152">
    <property type="entry name" value="EGF-type_Asp/Asn_hydroxyl_site"/>
</dbReference>
<sequence>MPLLPGLRWSRALLSCLALGLLSAAAARDSASRSPPPLLQAQVREDSRPGSRVAGLRLCGAGLRAAGAEAGLRCELSGRSHADFRLWPRSACSVVLRTAAPLDREVRSAYLLRLSCSWGNGENPAARARVPAALLRVRVRDVNDNRPVFSPGLARRLEVDELTAVGTELARVTATDHDEGSNAAITYSLTPAVPQLFVVPGTGQILVVDSLLGALPLRLSVYARDQGADAQLSEPLTVLLLQPELPAGLRRETRSLPQEMVHSVTVPEGDKLGNVIYTVPDWKFERRWFEVIAPDDAPVQIERDSGKVYLSKRLRGTSTVQITVKVSNQKGEDWYLSHLTINVLRESFPEWTMQPFPYLTVVPSDAPKGTPVFQLSARDDSDHSTDGMEYFLTEGGEERFEVDKSAGTIRTTGSTLLRHNEYVLTVMAVNKRGNKGPPASIFILVGSRPPQFTNVSYSVFVSENTPAGEPLTIVEAISFQRKLLSYSLLINPTSLFSINQDNGELSLLHSIDFESEHHLYHLLVRVLETGTGLSSVTEVVIHITDENDCTPEFLQSIYSRDNVPENIPIGTSLLQVLAQDCDTGLNAEISYFSQDAEFTITPQGLISPKQQLDYERPNHMYEFVVAAVDKGHPARTGTASVRIRMTNINDEAPVFSQSIYKTFLSEDAGPNSLVATVHAKDPDGDSVIYTISGGNEDNNFDLDNQKGIIKLRRSPLPKLQGPQYVLNITATDDNTSGGSTPLSSIAQVIVGINDVNNNKPVFSECLKYSEDACVLENQPPGTFVLQVRAYDADLGVNGQVKYGLMIREGVIPGFHINPDTGSITTTQSFDRENQREYTVSVTATDQAEEPLIGICQMIILIADENDNDPKFENSRYQYYLREDTPVGTSFLRAAAHDDDHGINAVITYSISRQQPEYFQISPSTGWIYVNHPISQIAHISRQIIATDGGNRSSSVELTVTITNIHNQPPQWEQEEYQVTIPENTTRDLRIVTVKATSPLGDPRVTYNLEEGQVPETNMPIRFYLKPNRADGSASILVAEPLDFEVTKFFILRVRAQNVAAVPLASFTTIFVNVTDVNDNVPFFTSSIYEATVPEGAAVGLSVVQVSATDLDSGRHGKINYAIVKDVSGDYNYFSIDFETGIIFTQTSFDREVKGSYLIEVQSQDNSESARPGMHGQPNTDTAYVRIFVSDVNDNAPAFPQETYTINIDEDKDIGFVVITVSANDGDEGANAKLRYQITSGNVKGMFDVEPEVGTIFIAQRLNYEQEQHYELRLVASDGKWENQTLVIINVINKNDEAPIFTQNEYHDSIMEELVDLPVLVLQVSATDPDQGADQNALRYSLHGQGTNSEFTIDELTGKIYARKKLDREERSIWRFLVLATDENGEGLTGFSDVIVEVLDVNDNLPLFLCAFDGCFIGYVPENSPADTSIMEMIATDLDDPKTGKNAVLIYRIIQNVRNEINLNLFSINSSTGTIYTVLGSLDREKENKYLIVIEARDGGGLTGTGTATILVTDVNDHAPVFTQDLFRAKVSENTEIHTEILVVSATDMDEGENALMTFSIIDGDEDHKFFIETNQVKKFGVIKLKKKLDYEKSHERRFNLTIKAEDVDFYSIATCIIDVEDYNDHTPIFFPQLYEADPLLEDVFIGTRVVQVTAVDLDSAQNGKFTYNITGDSDPHGQFSVDSNGWVTIASALDHELMPQHHLVVLATDLGSPALTGSAGVVLTVLDVNDNGPEFDAFYTPIVWENTAAPQVIQFNQTSTLMYAKDKDSPVNGAPFSFTLSTQDSHSADFALKDFGNGSAGLTALRMFDREDQKIFYLPVIITDSGFPPMSSTNTLTITIGDLNDHPHSAGFMEFLVYNYNGLLGTTELGKVQAPDLDDWDDKRYRFEGLPPRNFILNENSGSLHIIEDTPSGVYNFQVKVADGTWPDVISTIKVVVKELEEDATHHAGSLRLTDTTAEEFISQSAAAESKYTKLRRVLSEILSAQLDNIHIFSVVNVNGQFREVDVWYAAQGSPFYKAEKMNGNVAASKAMLEVILNVSISQVAVDACVNANCGTAPGCTSSTTFSPTPTVLSAGNFSLVSITASTTAQCVCEARERQRLSCSSYPINPCLNGGTCIDTDLGFRCECIPMFDGPECQQTKYTFKSHGYAWFPPIKPCFNSLISLEFLTETASGLILYNGPLTPVHSGELEDFIALELRNGIPSLNISHGSGSLHLQLPPGIFVADRHWHRLDVVSDGKKVKMILDHCTGAAVNEKEGTGKGLSEMDRNVCEISEETPGEARFLNVYQPLQLGGIKESLSNRNDQRAFTGFIGCIRNLIVDSKVYDLANPAEFLNSTPGCAVTDGVCRSAGTYSCGIHGKCLGEWGSFSCDCKPGYTGYKCDKALPEWSFEKGSLIQYQQKGALSTRRTQVQLMLRTRHPNCSLFSLASKDTSEYIILEITGGYFGIRVNLGDWEHSLKLQTMRVDNGQWSLLNMDRHDNEFTLHLNDGGGAHQVTASLGIHREIVINPSSLVLGKSLLDYSPNYFQGCMRDVRLNGHLLPLDGTNTMLTATLERQGITVGCHSDACSSRPCSLPFYCVDLWRKYECRCPSGQVLVISNGTGLEHCAMLPCGAWTCRNGGTCVAQTLDMFVCHCKEGYKGQQCEISMVTSGIPAVLNINSILAVSTCLLLLLVLVIGFSVWGMCGKTKFQKGGVYHIPVEHESWEDVRENILNYDEEGGGEEDQNGYDISELKKPLRASLSQSPSIMIAPLVKTSPESQEEKPDNLKTHPNMIFSETIQSNTSDFKNYVARIIWDADNDLRAIPEDTVHVYCFEGRGSLAGSLSSMDTSNVDEDLNYDYLRDWGLKFDKLKEFCSQKQGNGV</sequence>
<dbReference type="OMA" id="PYHTSQK"/>
<dbReference type="GO" id="GO:0005912">
    <property type="term" value="C:adherens junction"/>
    <property type="evidence" value="ECO:0007669"/>
    <property type="project" value="TreeGrafter"/>
</dbReference>
<feature type="domain" description="Laminin G" evidence="18">
    <location>
        <begin position="2139"/>
        <end position="2347"/>
    </location>
</feature>
<keyword evidence="8 16" id="KW-1133">Transmembrane helix</keyword>
<keyword evidence="2 13" id="KW-0245">EGF-like domain</keyword>
<keyword evidence="5" id="KW-0677">Repeat</keyword>
<evidence type="ECO:0000256" key="15">
    <source>
        <dbReference type="RuleBase" id="RU004357"/>
    </source>
</evidence>
<dbReference type="Gene3D" id="2.10.25.10">
    <property type="entry name" value="Laminin"/>
    <property type="match status" value="2"/>
</dbReference>
<evidence type="ECO:0000256" key="7">
    <source>
        <dbReference type="ARBA" id="ARBA00022889"/>
    </source>
</evidence>
<reference evidence="21 22" key="1">
    <citation type="journal article" date="2018" name="Nat. Ecol. Evol.">
        <title>Shark genomes provide insights into elasmobranch evolution and the origin of vertebrates.</title>
        <authorList>
            <person name="Hara Y"/>
            <person name="Yamaguchi K"/>
            <person name="Onimaru K"/>
            <person name="Kadota M"/>
            <person name="Koyanagi M"/>
            <person name="Keeley SD"/>
            <person name="Tatsumi K"/>
            <person name="Tanaka K"/>
            <person name="Motone F"/>
            <person name="Kageyama Y"/>
            <person name="Nozu R"/>
            <person name="Adachi N"/>
            <person name="Nishimura O"/>
            <person name="Nakagawa R"/>
            <person name="Tanegashima C"/>
            <person name="Kiyatake I"/>
            <person name="Matsumoto R"/>
            <person name="Murakumo K"/>
            <person name="Nishida K"/>
            <person name="Terakita A"/>
            <person name="Kuratani S"/>
            <person name="Sato K"/>
            <person name="Hyodo S Kuraku.S."/>
        </authorList>
    </citation>
    <scope>NUCLEOTIDE SEQUENCE [LARGE SCALE GENOMIC DNA]</scope>
</reference>
<evidence type="ECO:0000256" key="10">
    <source>
        <dbReference type="ARBA" id="ARBA00023157"/>
    </source>
</evidence>
<keyword evidence="4 17" id="KW-0732">Signal</keyword>
<evidence type="ECO:0000256" key="3">
    <source>
        <dbReference type="ARBA" id="ARBA00022692"/>
    </source>
</evidence>
<dbReference type="FunFam" id="2.60.120.200:FF:000215">
    <property type="entry name" value="Si:dkey-22o22.2"/>
    <property type="match status" value="1"/>
</dbReference>
<dbReference type="SMART" id="SM00112">
    <property type="entry name" value="CA"/>
    <property type="match status" value="16"/>
</dbReference>
<dbReference type="InterPro" id="IPR001881">
    <property type="entry name" value="EGF-like_Ca-bd_dom"/>
</dbReference>
<dbReference type="Gene3D" id="2.60.40.60">
    <property type="entry name" value="Cadherins"/>
    <property type="match status" value="16"/>
</dbReference>
<dbReference type="PROSITE" id="PS50025">
    <property type="entry name" value="LAM_G_DOMAIN"/>
    <property type="match status" value="2"/>
</dbReference>
<evidence type="ECO:0000313" key="22">
    <source>
        <dbReference type="Proteomes" id="UP000287033"/>
    </source>
</evidence>
<dbReference type="FunFam" id="2.60.40.60:FF:000232">
    <property type="entry name" value="Neural-cadherin"/>
    <property type="match status" value="1"/>
</dbReference>
<dbReference type="InterPro" id="IPR001791">
    <property type="entry name" value="Laminin_G"/>
</dbReference>
<dbReference type="InterPro" id="IPR000233">
    <property type="entry name" value="Cadherin_Y-type_LIR"/>
</dbReference>